<dbReference type="PROSITE" id="PS50109">
    <property type="entry name" value="HIS_KIN"/>
    <property type="match status" value="1"/>
</dbReference>
<dbReference type="InterPro" id="IPR005467">
    <property type="entry name" value="His_kinase_dom"/>
</dbReference>
<dbReference type="CDD" id="cd00082">
    <property type="entry name" value="HisKA"/>
    <property type="match status" value="1"/>
</dbReference>
<dbReference type="Proteomes" id="UP001143509">
    <property type="component" value="Unassembled WGS sequence"/>
</dbReference>
<feature type="transmembrane region" description="Helical" evidence="10">
    <location>
        <begin position="12"/>
        <end position="37"/>
    </location>
</feature>
<evidence type="ECO:0000256" key="4">
    <source>
        <dbReference type="ARBA" id="ARBA00022553"/>
    </source>
</evidence>
<feature type="transmembrane region" description="Helical" evidence="10">
    <location>
        <begin position="163"/>
        <end position="186"/>
    </location>
</feature>
<dbReference type="Pfam" id="PF00512">
    <property type="entry name" value="HisKA"/>
    <property type="match status" value="1"/>
</dbReference>
<protein>
    <recommendedName>
        <fullName evidence="3">histidine kinase</fullName>
        <ecNumber evidence="3">2.7.13.3</ecNumber>
    </recommendedName>
</protein>
<evidence type="ECO:0000256" key="6">
    <source>
        <dbReference type="ARBA" id="ARBA00022692"/>
    </source>
</evidence>
<dbReference type="GO" id="GO:0016301">
    <property type="term" value="F:kinase activity"/>
    <property type="evidence" value="ECO:0007669"/>
    <property type="project" value="UniProtKB-KW"/>
</dbReference>
<dbReference type="InterPro" id="IPR013727">
    <property type="entry name" value="2CSK_N"/>
</dbReference>
<organism evidence="12 13">
    <name type="scientific">Brevundimonas intermedia</name>
    <dbReference type="NCBI Taxonomy" id="74315"/>
    <lineage>
        <taxon>Bacteria</taxon>
        <taxon>Pseudomonadati</taxon>
        <taxon>Pseudomonadota</taxon>
        <taxon>Alphaproteobacteria</taxon>
        <taxon>Caulobacterales</taxon>
        <taxon>Caulobacteraceae</taxon>
        <taxon>Brevundimonas</taxon>
    </lineage>
</organism>
<dbReference type="EMBL" id="BSFD01000007">
    <property type="protein sequence ID" value="GLK49321.1"/>
    <property type="molecule type" value="Genomic_DNA"/>
</dbReference>
<evidence type="ECO:0000256" key="10">
    <source>
        <dbReference type="SAM" id="Phobius"/>
    </source>
</evidence>
<dbReference type="InterPro" id="IPR036890">
    <property type="entry name" value="HATPase_C_sf"/>
</dbReference>
<evidence type="ECO:0000256" key="7">
    <source>
        <dbReference type="ARBA" id="ARBA00022777"/>
    </source>
</evidence>
<dbReference type="Pfam" id="PF02518">
    <property type="entry name" value="HATPase_c"/>
    <property type="match status" value="1"/>
</dbReference>
<evidence type="ECO:0000313" key="13">
    <source>
        <dbReference type="Proteomes" id="UP001143509"/>
    </source>
</evidence>
<dbReference type="SUPFAM" id="SSF47384">
    <property type="entry name" value="Homodimeric domain of signal transducing histidine kinase"/>
    <property type="match status" value="1"/>
</dbReference>
<dbReference type="InterPro" id="IPR003594">
    <property type="entry name" value="HATPase_dom"/>
</dbReference>
<dbReference type="SMART" id="SM00387">
    <property type="entry name" value="HATPase_c"/>
    <property type="match status" value="1"/>
</dbReference>
<dbReference type="PANTHER" id="PTHR45436:SF5">
    <property type="entry name" value="SENSOR HISTIDINE KINASE TRCS"/>
    <property type="match status" value="1"/>
</dbReference>
<dbReference type="PRINTS" id="PR00344">
    <property type="entry name" value="BCTRLSENSOR"/>
</dbReference>
<dbReference type="CDD" id="cd00075">
    <property type="entry name" value="HATPase"/>
    <property type="match status" value="1"/>
</dbReference>
<proteinExistence type="predicted"/>
<dbReference type="InterPro" id="IPR050428">
    <property type="entry name" value="TCS_sensor_his_kinase"/>
</dbReference>
<dbReference type="RefSeq" id="WP_271165514.1">
    <property type="nucleotide sequence ID" value="NZ_BSFD01000007.1"/>
</dbReference>
<dbReference type="Gene3D" id="3.30.565.10">
    <property type="entry name" value="Histidine kinase-like ATPase, C-terminal domain"/>
    <property type="match status" value="1"/>
</dbReference>
<feature type="domain" description="Histidine kinase" evidence="11">
    <location>
        <begin position="249"/>
        <end position="458"/>
    </location>
</feature>
<dbReference type="InterPro" id="IPR003661">
    <property type="entry name" value="HisK_dim/P_dom"/>
</dbReference>
<keyword evidence="13" id="KW-1185">Reference proteome</keyword>
<evidence type="ECO:0000256" key="8">
    <source>
        <dbReference type="ARBA" id="ARBA00022989"/>
    </source>
</evidence>
<evidence type="ECO:0000256" key="5">
    <source>
        <dbReference type="ARBA" id="ARBA00022679"/>
    </source>
</evidence>
<gene>
    <name evidence="12" type="ORF">GCM10017620_22940</name>
</gene>
<dbReference type="Pfam" id="PF08521">
    <property type="entry name" value="2CSK_N"/>
    <property type="match status" value="1"/>
</dbReference>
<accession>A0ABQ5TAG6</accession>
<keyword evidence="7 12" id="KW-0418">Kinase</keyword>
<dbReference type="SMART" id="SM00388">
    <property type="entry name" value="HisKA"/>
    <property type="match status" value="1"/>
</dbReference>
<dbReference type="InterPro" id="IPR004358">
    <property type="entry name" value="Sig_transdc_His_kin-like_C"/>
</dbReference>
<reference evidence="12" key="1">
    <citation type="journal article" date="2014" name="Int. J. Syst. Evol. Microbiol.">
        <title>Complete genome of a new Firmicutes species belonging to the dominant human colonic microbiota ('Ruminococcus bicirculans') reveals two chromosomes and a selective capacity to utilize plant glucans.</title>
        <authorList>
            <consortium name="NISC Comparative Sequencing Program"/>
            <person name="Wegmann U."/>
            <person name="Louis P."/>
            <person name="Goesmann A."/>
            <person name="Henrissat B."/>
            <person name="Duncan S.H."/>
            <person name="Flint H.J."/>
        </authorList>
    </citation>
    <scope>NUCLEOTIDE SEQUENCE</scope>
    <source>
        <strain evidence="12">VKM B-1499</strain>
    </source>
</reference>
<sequence length="474" mass="51371">MSQARPARSHSLVIRLLIAQVVPLAIFAFVVLAVGAWTAQRVVANNADRLLAGALQTIRETVSVTDNRVTVNVEPWALALLDGPERDAVFYSVREGDRLVTGYAELPNLPQAQADQPVFADLSVRGVSVRMAQQALFIPGRDTAIRVSVAQSLDSRRASLRELYRSMLLLPGLLVVLAALLVWPALQWGLNSLKRLIDDLTRRPSPSADFAPTNVDLAPREFWPVLNAFNHLLARLETSTSGIQRFAADASHQLRTPLAVVSANLEILAGSTRPWTPQERRLMADSRDAVSGMTRLIGQLLSTARADGARISSSADLGRAARRACQAARERRAFPDGALRLRLPAEPVTVLGAEDLITEQILNLIDNAFHHGAPPVIVHVRTAGSVCVWDHGQGVAEATLPHLTAPFFRANSSQTSGFGLGLAIVHTLAEAQGAQIKLQNRSVERSGLVGQIIFQLGAVRDLTESIVPSLDDRR</sequence>
<evidence type="ECO:0000256" key="9">
    <source>
        <dbReference type="ARBA" id="ARBA00023136"/>
    </source>
</evidence>
<evidence type="ECO:0000256" key="2">
    <source>
        <dbReference type="ARBA" id="ARBA00004370"/>
    </source>
</evidence>
<keyword evidence="8 10" id="KW-1133">Transmembrane helix</keyword>
<keyword evidence="5" id="KW-0808">Transferase</keyword>
<keyword evidence="9 10" id="KW-0472">Membrane</keyword>
<dbReference type="EC" id="2.7.13.3" evidence="3"/>
<dbReference type="Gene3D" id="1.10.287.130">
    <property type="match status" value="1"/>
</dbReference>
<evidence type="ECO:0000256" key="3">
    <source>
        <dbReference type="ARBA" id="ARBA00012438"/>
    </source>
</evidence>
<reference evidence="12" key="2">
    <citation type="submission" date="2023-01" db="EMBL/GenBank/DDBJ databases">
        <authorList>
            <person name="Sun Q."/>
            <person name="Evtushenko L."/>
        </authorList>
    </citation>
    <scope>NUCLEOTIDE SEQUENCE</scope>
    <source>
        <strain evidence="12">VKM B-1499</strain>
    </source>
</reference>
<dbReference type="PANTHER" id="PTHR45436">
    <property type="entry name" value="SENSOR HISTIDINE KINASE YKOH"/>
    <property type="match status" value="1"/>
</dbReference>
<evidence type="ECO:0000313" key="12">
    <source>
        <dbReference type="EMBL" id="GLK49321.1"/>
    </source>
</evidence>
<dbReference type="SUPFAM" id="SSF55874">
    <property type="entry name" value="ATPase domain of HSP90 chaperone/DNA topoisomerase II/histidine kinase"/>
    <property type="match status" value="1"/>
</dbReference>
<keyword evidence="6 10" id="KW-0812">Transmembrane</keyword>
<comment type="caution">
    <text evidence="12">The sequence shown here is derived from an EMBL/GenBank/DDBJ whole genome shotgun (WGS) entry which is preliminary data.</text>
</comment>
<evidence type="ECO:0000256" key="1">
    <source>
        <dbReference type="ARBA" id="ARBA00000085"/>
    </source>
</evidence>
<comment type="catalytic activity">
    <reaction evidence="1">
        <text>ATP + protein L-histidine = ADP + protein N-phospho-L-histidine.</text>
        <dbReference type="EC" id="2.7.13.3"/>
    </reaction>
</comment>
<keyword evidence="4" id="KW-0597">Phosphoprotein</keyword>
<name>A0ABQ5TAG6_9CAUL</name>
<comment type="subcellular location">
    <subcellularLocation>
        <location evidence="2">Membrane</location>
    </subcellularLocation>
</comment>
<evidence type="ECO:0000259" key="11">
    <source>
        <dbReference type="PROSITE" id="PS50109"/>
    </source>
</evidence>
<dbReference type="InterPro" id="IPR036097">
    <property type="entry name" value="HisK_dim/P_sf"/>
</dbReference>